<dbReference type="SMART" id="SM00382">
    <property type="entry name" value="AAA"/>
    <property type="match status" value="1"/>
</dbReference>
<dbReference type="SUPFAM" id="SSF52540">
    <property type="entry name" value="P-loop containing nucleoside triphosphate hydrolases"/>
    <property type="match status" value="1"/>
</dbReference>
<dbReference type="STRING" id="43064.SAMN04488086_11734"/>
<dbReference type="OrthoDB" id="9804819at2"/>
<evidence type="ECO:0000256" key="3">
    <source>
        <dbReference type="ARBA" id="ARBA00022840"/>
    </source>
</evidence>
<dbReference type="Gene3D" id="3.40.50.300">
    <property type="entry name" value="P-loop containing nucleotide triphosphate hydrolases"/>
    <property type="match status" value="1"/>
</dbReference>
<dbReference type="InterPro" id="IPR003439">
    <property type="entry name" value="ABC_transporter-like_ATP-bd"/>
</dbReference>
<organism evidence="5 6">
    <name type="scientific">Trichococcus pasteurii</name>
    <dbReference type="NCBI Taxonomy" id="43064"/>
    <lineage>
        <taxon>Bacteria</taxon>
        <taxon>Bacillati</taxon>
        <taxon>Bacillota</taxon>
        <taxon>Bacilli</taxon>
        <taxon>Lactobacillales</taxon>
        <taxon>Carnobacteriaceae</taxon>
        <taxon>Trichococcus</taxon>
    </lineage>
</organism>
<dbReference type="Proteomes" id="UP000195985">
    <property type="component" value="Unassembled WGS sequence"/>
</dbReference>
<dbReference type="CDD" id="cd03230">
    <property type="entry name" value="ABC_DR_subfamily_A"/>
    <property type="match status" value="1"/>
</dbReference>
<dbReference type="RefSeq" id="WP_086942810.1">
    <property type="nucleotide sequence ID" value="NZ_FONM01000017.1"/>
</dbReference>
<name>A0A1W1IG58_9LACT</name>
<dbReference type="AlphaFoldDB" id="A0A1W1IG58"/>
<keyword evidence="2" id="KW-0547">Nucleotide-binding</keyword>
<evidence type="ECO:0000313" key="5">
    <source>
        <dbReference type="EMBL" id="SLM52005.1"/>
    </source>
</evidence>
<sequence length="229" mass="26210">MIEIKNLEKKYGKRTILEDVSFTIKKNEVTCLTGMNGTGKTTLMNCIMGLAPRNNGSITIDGQDIHKQLYEKISYIPDSLTMPRWMTIAESMKFMSIYYPNWNAAKADELLSFFRLESDLQLKNLSKGNSAKVSFLLGLSLDADYYLMDEPFSGIDVFAREDILEVFTSKFVTDKGVLIATHHMDEVEMLLDRIVMLRSGRVVEDFYAEDIRQNEGKAIIDVMREVYQP</sequence>
<dbReference type="PROSITE" id="PS50893">
    <property type="entry name" value="ABC_TRANSPORTER_2"/>
    <property type="match status" value="1"/>
</dbReference>
<reference evidence="6" key="1">
    <citation type="submission" date="2016-04" db="EMBL/GenBank/DDBJ databases">
        <authorList>
            <person name="Strepis N."/>
        </authorList>
    </citation>
    <scope>NUCLEOTIDE SEQUENCE [LARGE SCALE GENOMIC DNA]</scope>
</reference>
<keyword evidence="3" id="KW-0067">ATP-binding</keyword>
<dbReference type="PANTHER" id="PTHR42939:SF1">
    <property type="entry name" value="ABC TRANSPORTER ATP-BINDING PROTEIN ALBC-RELATED"/>
    <property type="match status" value="1"/>
</dbReference>
<dbReference type="PANTHER" id="PTHR42939">
    <property type="entry name" value="ABC TRANSPORTER ATP-BINDING PROTEIN ALBC-RELATED"/>
    <property type="match status" value="1"/>
</dbReference>
<dbReference type="GO" id="GO:0016887">
    <property type="term" value="F:ATP hydrolysis activity"/>
    <property type="evidence" value="ECO:0007669"/>
    <property type="project" value="InterPro"/>
</dbReference>
<gene>
    <name evidence="5" type="ORF">TPAS_1685</name>
</gene>
<dbReference type="PROSITE" id="PS00211">
    <property type="entry name" value="ABC_TRANSPORTER_1"/>
    <property type="match status" value="1"/>
</dbReference>
<evidence type="ECO:0000259" key="4">
    <source>
        <dbReference type="PROSITE" id="PS50893"/>
    </source>
</evidence>
<evidence type="ECO:0000256" key="2">
    <source>
        <dbReference type="ARBA" id="ARBA00022741"/>
    </source>
</evidence>
<keyword evidence="1" id="KW-0813">Transport</keyword>
<keyword evidence="6" id="KW-1185">Reference proteome</keyword>
<dbReference type="GO" id="GO:0005524">
    <property type="term" value="F:ATP binding"/>
    <property type="evidence" value="ECO:0007669"/>
    <property type="project" value="UniProtKB-KW"/>
</dbReference>
<dbReference type="InterPro" id="IPR017871">
    <property type="entry name" value="ABC_transporter-like_CS"/>
</dbReference>
<proteinExistence type="predicted"/>
<accession>A0A1W1IG58</accession>
<dbReference type="Pfam" id="PF00005">
    <property type="entry name" value="ABC_tran"/>
    <property type="match status" value="1"/>
</dbReference>
<protein>
    <submittedName>
        <fullName evidence="5">Abc transporter</fullName>
    </submittedName>
</protein>
<dbReference type="InterPro" id="IPR051782">
    <property type="entry name" value="ABC_Transporter_VariousFunc"/>
</dbReference>
<dbReference type="InterPro" id="IPR003593">
    <property type="entry name" value="AAA+_ATPase"/>
</dbReference>
<evidence type="ECO:0000313" key="6">
    <source>
        <dbReference type="Proteomes" id="UP000195985"/>
    </source>
</evidence>
<feature type="domain" description="ABC transporter" evidence="4">
    <location>
        <begin position="2"/>
        <end position="224"/>
    </location>
</feature>
<dbReference type="EMBL" id="FWEY01000004">
    <property type="protein sequence ID" value="SLM52005.1"/>
    <property type="molecule type" value="Genomic_DNA"/>
</dbReference>
<evidence type="ECO:0000256" key="1">
    <source>
        <dbReference type="ARBA" id="ARBA00022448"/>
    </source>
</evidence>
<dbReference type="InterPro" id="IPR027417">
    <property type="entry name" value="P-loop_NTPase"/>
</dbReference>